<dbReference type="GO" id="GO:0016020">
    <property type="term" value="C:membrane"/>
    <property type="evidence" value="ECO:0007669"/>
    <property type="project" value="UniProtKB-SubCell"/>
</dbReference>
<reference evidence="10 11" key="1">
    <citation type="submission" date="2014-08" db="EMBL/GenBank/DDBJ databases">
        <title>Whole genome shotgun sequence of Sphingomonas paucimobilis NBRC 13935.</title>
        <authorList>
            <person name="Hosoyama A."/>
            <person name="Hashimoto M."/>
            <person name="Hosoyama Y."/>
            <person name="Noguchi M."/>
            <person name="Uohara A."/>
            <person name="Ohji S."/>
            <person name="Katano-Makiyama Y."/>
            <person name="Ichikawa N."/>
            <person name="Kimura A."/>
            <person name="Yamazoe A."/>
            <person name="Fujita N."/>
        </authorList>
    </citation>
    <scope>NUCLEOTIDE SEQUENCE [LARGE SCALE GENOMIC DNA]</scope>
    <source>
        <strain evidence="10 11">NBRC 13935</strain>
    </source>
</reference>
<gene>
    <name evidence="10" type="ORF">SP6_62_00560</name>
</gene>
<dbReference type="Proteomes" id="UP000032025">
    <property type="component" value="Unassembled WGS sequence"/>
</dbReference>
<evidence type="ECO:0000256" key="2">
    <source>
        <dbReference type="ARBA" id="ARBA00006464"/>
    </source>
</evidence>
<evidence type="ECO:0000256" key="3">
    <source>
        <dbReference type="ARBA" id="ARBA00022679"/>
    </source>
</evidence>
<evidence type="ECO:0000256" key="7">
    <source>
        <dbReference type="ARBA" id="ARBA00023169"/>
    </source>
</evidence>
<evidence type="ECO:0000256" key="4">
    <source>
        <dbReference type="ARBA" id="ARBA00022692"/>
    </source>
</evidence>
<dbReference type="AlphaFoldDB" id="A0A0C9NLY8"/>
<dbReference type="InterPro" id="IPR003362">
    <property type="entry name" value="Bact_transf"/>
</dbReference>
<feature type="transmembrane region" description="Helical" evidence="8">
    <location>
        <begin position="63"/>
        <end position="85"/>
    </location>
</feature>
<feature type="transmembrane region" description="Helical" evidence="8">
    <location>
        <begin position="32"/>
        <end position="51"/>
    </location>
</feature>
<protein>
    <submittedName>
        <fullName evidence="10">DNA, contig: SP662</fullName>
    </submittedName>
</protein>
<dbReference type="PANTHER" id="PTHR30576:SF0">
    <property type="entry name" value="UNDECAPRENYL-PHOSPHATE N-ACETYLGALACTOSAMINYL 1-PHOSPHATE TRANSFERASE-RELATED"/>
    <property type="match status" value="1"/>
</dbReference>
<accession>A0A0C9NLY8</accession>
<comment type="similarity">
    <text evidence="2">Belongs to the bacterial sugar transferase family.</text>
</comment>
<keyword evidence="5 8" id="KW-1133">Transmembrane helix</keyword>
<dbReference type="GO" id="GO:0016780">
    <property type="term" value="F:phosphotransferase activity, for other substituted phosphate groups"/>
    <property type="evidence" value="ECO:0007669"/>
    <property type="project" value="TreeGrafter"/>
</dbReference>
<evidence type="ECO:0000256" key="6">
    <source>
        <dbReference type="ARBA" id="ARBA00023136"/>
    </source>
</evidence>
<keyword evidence="4 8" id="KW-0812">Transmembrane</keyword>
<evidence type="ECO:0000256" key="1">
    <source>
        <dbReference type="ARBA" id="ARBA00004141"/>
    </source>
</evidence>
<comment type="subcellular location">
    <subcellularLocation>
        <location evidence="1">Membrane</location>
        <topology evidence="1">Multi-pass membrane protein</topology>
    </subcellularLocation>
</comment>
<feature type="transmembrane region" description="Helical" evidence="8">
    <location>
        <begin position="97"/>
        <end position="116"/>
    </location>
</feature>
<dbReference type="GO" id="GO:0000271">
    <property type="term" value="P:polysaccharide biosynthetic process"/>
    <property type="evidence" value="ECO:0007669"/>
    <property type="project" value="UniProtKB-KW"/>
</dbReference>
<feature type="domain" description="Bacterial sugar transferase" evidence="9">
    <location>
        <begin position="272"/>
        <end position="459"/>
    </location>
</feature>
<comment type="caution">
    <text evidence="10">The sequence shown here is derived from an EMBL/GenBank/DDBJ whole genome shotgun (WGS) entry which is preliminary data.</text>
</comment>
<organism evidence="10 11">
    <name type="scientific">Sphingomonas paucimobilis NBRC 13935</name>
    <dbReference type="NCBI Taxonomy" id="1219050"/>
    <lineage>
        <taxon>Bacteria</taxon>
        <taxon>Pseudomonadati</taxon>
        <taxon>Pseudomonadota</taxon>
        <taxon>Alphaproteobacteria</taxon>
        <taxon>Sphingomonadales</taxon>
        <taxon>Sphingomonadaceae</taxon>
        <taxon>Sphingomonas</taxon>
    </lineage>
</organism>
<feature type="transmembrane region" description="Helical" evidence="8">
    <location>
        <begin position="128"/>
        <end position="147"/>
    </location>
</feature>
<dbReference type="Pfam" id="PF02397">
    <property type="entry name" value="Bac_transf"/>
    <property type="match status" value="1"/>
</dbReference>
<feature type="transmembrane region" description="Helical" evidence="8">
    <location>
        <begin position="274"/>
        <end position="298"/>
    </location>
</feature>
<evidence type="ECO:0000313" key="11">
    <source>
        <dbReference type="Proteomes" id="UP000032025"/>
    </source>
</evidence>
<keyword evidence="7" id="KW-0270">Exopolysaccharide synthesis</keyword>
<keyword evidence="3" id="KW-0808">Transferase</keyword>
<evidence type="ECO:0000256" key="5">
    <source>
        <dbReference type="ARBA" id="ARBA00022989"/>
    </source>
</evidence>
<dbReference type="NCBIfam" id="TIGR03025">
    <property type="entry name" value="EPS_sugtrans"/>
    <property type="match status" value="1"/>
</dbReference>
<proteinExistence type="inferred from homology"/>
<dbReference type="InterPro" id="IPR017475">
    <property type="entry name" value="EPS_sugar_tfrase"/>
</dbReference>
<evidence type="ECO:0000256" key="8">
    <source>
        <dbReference type="SAM" id="Phobius"/>
    </source>
</evidence>
<evidence type="ECO:0000259" key="9">
    <source>
        <dbReference type="Pfam" id="PF02397"/>
    </source>
</evidence>
<keyword evidence="6 8" id="KW-0472">Membrane</keyword>
<dbReference type="PANTHER" id="PTHR30576">
    <property type="entry name" value="COLANIC BIOSYNTHESIS UDP-GLUCOSE LIPID CARRIER TRANSFERASE"/>
    <property type="match status" value="1"/>
</dbReference>
<evidence type="ECO:0000313" key="10">
    <source>
        <dbReference type="EMBL" id="GAN15678.1"/>
    </source>
</evidence>
<name>A0A0C9NLY8_SPHPI</name>
<dbReference type="EMBL" id="BBJS01000062">
    <property type="protein sequence ID" value="GAN15678.1"/>
    <property type="molecule type" value="Genomic_DNA"/>
</dbReference>
<dbReference type="GeneID" id="78529497"/>
<dbReference type="RefSeq" id="WP_053003317.1">
    <property type="nucleotide sequence ID" value="NZ_BBJS01000062.1"/>
</dbReference>
<keyword evidence="11" id="KW-1185">Reference proteome</keyword>
<dbReference type="Pfam" id="PF13727">
    <property type="entry name" value="CoA_binding_3"/>
    <property type="match status" value="1"/>
</dbReference>
<sequence length="465" mass="52167">MTTHISGTHDRANADIFDMPVIQNMEYRRIRYYLALIVVDICTVAASFLVVNKLYIGDWLASHGVTMMSVIIPTFLGFAGINGAYSNPTLGDPRVGAFKAVRALVFAAAVTLIVAYSFKVGENFSRVIFWSGTFCSMTLLIVERLFVGRMILRRLNDQVFSQIVLIDNISWDAAPQDKVINTNSIGFDPLTDDPMEYDRLAKLIGKADRVLVACNDDRVPSWSHVLKCMAVDGQIIAPEVDQIGVLGISEHRGLRTLVVSTGPLHLRARIIKRAFDIVVSLLALTLLGPVLLAVAIAIKLESPGPVMFRQQRIGRDNVLFMMFKFRSMHTDKCDPSASVLTARNDSRVTRVGQFIRRNSIDELPQLLNVLRGEMSIVGPRPHALSAKAAERLYWEIDDRYRHRHVVKPGVTGLAQIRGFRGATVLASDLSNRLASDLEYLRNWSMNRDIWIIFRTIFVIRHDNAF</sequence>